<sequence>MSNILRQFKTLPSLKSCNSPTVSPRVHSETRSSPVISLALPSVETPVTKHAEMESIDILKHPSPWVALETKVAVLENGNSLLLDKYSIMLEQHNLLQEKLDTTMKLFNKSLAANFNPYLAVASHVEEESCSPKVVELSATLHKHKVQSSSRDESQQTYA</sequence>
<dbReference type="InParanoid" id="A0A1Y1YKW7"/>
<protein>
    <submittedName>
        <fullName evidence="1">Uncharacterized protein</fullName>
    </submittedName>
</protein>
<evidence type="ECO:0000313" key="2">
    <source>
        <dbReference type="Proteomes" id="UP000193498"/>
    </source>
</evidence>
<accession>A0A1Y1YKW7</accession>
<comment type="caution">
    <text evidence="1">The sequence shown here is derived from an EMBL/GenBank/DDBJ whole genome shotgun (WGS) entry which is preliminary data.</text>
</comment>
<evidence type="ECO:0000313" key="1">
    <source>
        <dbReference type="EMBL" id="ORX98660.1"/>
    </source>
</evidence>
<reference evidence="1 2" key="1">
    <citation type="submission" date="2016-07" db="EMBL/GenBank/DDBJ databases">
        <title>Pervasive Adenine N6-methylation of Active Genes in Fungi.</title>
        <authorList>
            <consortium name="DOE Joint Genome Institute"/>
            <person name="Mondo S.J."/>
            <person name="Dannebaum R.O."/>
            <person name="Kuo R.C."/>
            <person name="Labutti K."/>
            <person name="Haridas S."/>
            <person name="Kuo A."/>
            <person name="Salamov A."/>
            <person name="Ahrendt S.R."/>
            <person name="Lipzen A."/>
            <person name="Sullivan W."/>
            <person name="Andreopoulos W.B."/>
            <person name="Clum A."/>
            <person name="Lindquist E."/>
            <person name="Daum C."/>
            <person name="Ramamoorthy G.K."/>
            <person name="Gryganskyi A."/>
            <person name="Culley D."/>
            <person name="Magnuson J.K."/>
            <person name="James T.Y."/>
            <person name="O'Malley M.A."/>
            <person name="Stajich J.E."/>
            <person name="Spatafora J.W."/>
            <person name="Visel A."/>
            <person name="Grigoriev I.V."/>
        </authorList>
    </citation>
    <scope>NUCLEOTIDE SEQUENCE [LARGE SCALE GENOMIC DNA]</scope>
    <source>
        <strain evidence="1 2">CBS 931.73</strain>
    </source>
</reference>
<organism evidence="1 2">
    <name type="scientific">Basidiobolus meristosporus CBS 931.73</name>
    <dbReference type="NCBI Taxonomy" id="1314790"/>
    <lineage>
        <taxon>Eukaryota</taxon>
        <taxon>Fungi</taxon>
        <taxon>Fungi incertae sedis</taxon>
        <taxon>Zoopagomycota</taxon>
        <taxon>Entomophthoromycotina</taxon>
        <taxon>Basidiobolomycetes</taxon>
        <taxon>Basidiobolales</taxon>
        <taxon>Basidiobolaceae</taxon>
        <taxon>Basidiobolus</taxon>
    </lineage>
</organism>
<proteinExistence type="predicted"/>
<keyword evidence="2" id="KW-1185">Reference proteome</keyword>
<dbReference type="AlphaFoldDB" id="A0A1Y1YKW7"/>
<name>A0A1Y1YKW7_9FUNG</name>
<dbReference type="EMBL" id="MCFE01000110">
    <property type="protein sequence ID" value="ORX98660.1"/>
    <property type="molecule type" value="Genomic_DNA"/>
</dbReference>
<gene>
    <name evidence="1" type="ORF">K493DRAFT_299819</name>
</gene>
<dbReference type="Proteomes" id="UP000193498">
    <property type="component" value="Unassembled WGS sequence"/>
</dbReference>